<dbReference type="Proteomes" id="UP001057402">
    <property type="component" value="Chromosome 1"/>
</dbReference>
<evidence type="ECO:0000313" key="1">
    <source>
        <dbReference type="EMBL" id="KAI4389896.1"/>
    </source>
</evidence>
<name>A0ACB9SEL9_9MYRT</name>
<organism evidence="1 2">
    <name type="scientific">Melastoma candidum</name>
    <dbReference type="NCBI Taxonomy" id="119954"/>
    <lineage>
        <taxon>Eukaryota</taxon>
        <taxon>Viridiplantae</taxon>
        <taxon>Streptophyta</taxon>
        <taxon>Embryophyta</taxon>
        <taxon>Tracheophyta</taxon>
        <taxon>Spermatophyta</taxon>
        <taxon>Magnoliopsida</taxon>
        <taxon>eudicotyledons</taxon>
        <taxon>Gunneridae</taxon>
        <taxon>Pentapetalae</taxon>
        <taxon>rosids</taxon>
        <taxon>malvids</taxon>
        <taxon>Myrtales</taxon>
        <taxon>Melastomataceae</taxon>
        <taxon>Melastomatoideae</taxon>
        <taxon>Melastomateae</taxon>
        <taxon>Melastoma</taxon>
    </lineage>
</organism>
<accession>A0ACB9SEL9</accession>
<proteinExistence type="predicted"/>
<dbReference type="EMBL" id="CM042880">
    <property type="protein sequence ID" value="KAI4389896.1"/>
    <property type="molecule type" value="Genomic_DNA"/>
</dbReference>
<sequence>MQSFPDNNGLELPHQAKLAVGDNPLFNEWKYLLSYKWAQHLAGIVFLPEVSPFLAGHDNPRGEITRSIDAANVHSMHCLQNRVPTILERVQTRVKARPALVWDILYVVSTELFSLLRLLLMMA</sequence>
<protein>
    <submittedName>
        <fullName evidence="1">Uncharacterized protein</fullName>
    </submittedName>
</protein>
<reference evidence="2" key="1">
    <citation type="journal article" date="2023" name="Front. Plant Sci.">
        <title>Chromosomal-level genome assembly of Melastoma candidum provides insights into trichome evolution.</title>
        <authorList>
            <person name="Zhong Y."/>
            <person name="Wu W."/>
            <person name="Sun C."/>
            <person name="Zou P."/>
            <person name="Liu Y."/>
            <person name="Dai S."/>
            <person name="Zhou R."/>
        </authorList>
    </citation>
    <scope>NUCLEOTIDE SEQUENCE [LARGE SCALE GENOMIC DNA]</scope>
</reference>
<comment type="caution">
    <text evidence="1">The sequence shown here is derived from an EMBL/GenBank/DDBJ whole genome shotgun (WGS) entry which is preliminary data.</text>
</comment>
<evidence type="ECO:0000313" key="2">
    <source>
        <dbReference type="Proteomes" id="UP001057402"/>
    </source>
</evidence>
<keyword evidence="2" id="KW-1185">Reference proteome</keyword>
<gene>
    <name evidence="1" type="ORF">MLD38_002066</name>
</gene>